<feature type="coiled-coil region" evidence="1">
    <location>
        <begin position="227"/>
        <end position="261"/>
    </location>
</feature>
<keyword evidence="1" id="KW-0175">Coiled coil</keyword>
<protein>
    <submittedName>
        <fullName evidence="2">Uncharacterized protein</fullName>
    </submittedName>
</protein>
<accession>A0AAD7FBU0</accession>
<dbReference type="AlphaFoldDB" id="A0AAD7FBU0"/>
<organism evidence="2 3">
    <name type="scientific">Roridomyces roridus</name>
    <dbReference type="NCBI Taxonomy" id="1738132"/>
    <lineage>
        <taxon>Eukaryota</taxon>
        <taxon>Fungi</taxon>
        <taxon>Dikarya</taxon>
        <taxon>Basidiomycota</taxon>
        <taxon>Agaricomycotina</taxon>
        <taxon>Agaricomycetes</taxon>
        <taxon>Agaricomycetidae</taxon>
        <taxon>Agaricales</taxon>
        <taxon>Marasmiineae</taxon>
        <taxon>Mycenaceae</taxon>
        <taxon>Roridomyces</taxon>
    </lineage>
</organism>
<evidence type="ECO:0000256" key="1">
    <source>
        <dbReference type="SAM" id="Coils"/>
    </source>
</evidence>
<comment type="caution">
    <text evidence="2">The sequence shown here is derived from an EMBL/GenBank/DDBJ whole genome shotgun (WGS) entry which is preliminary data.</text>
</comment>
<reference evidence="2" key="1">
    <citation type="submission" date="2023-03" db="EMBL/GenBank/DDBJ databases">
        <title>Massive genome expansion in bonnet fungi (Mycena s.s.) driven by repeated elements and novel gene families across ecological guilds.</title>
        <authorList>
            <consortium name="Lawrence Berkeley National Laboratory"/>
            <person name="Harder C.B."/>
            <person name="Miyauchi S."/>
            <person name="Viragh M."/>
            <person name="Kuo A."/>
            <person name="Thoen E."/>
            <person name="Andreopoulos B."/>
            <person name="Lu D."/>
            <person name="Skrede I."/>
            <person name="Drula E."/>
            <person name="Henrissat B."/>
            <person name="Morin E."/>
            <person name="Kohler A."/>
            <person name="Barry K."/>
            <person name="LaButti K."/>
            <person name="Morin E."/>
            <person name="Salamov A."/>
            <person name="Lipzen A."/>
            <person name="Mereny Z."/>
            <person name="Hegedus B."/>
            <person name="Baldrian P."/>
            <person name="Stursova M."/>
            <person name="Weitz H."/>
            <person name="Taylor A."/>
            <person name="Grigoriev I.V."/>
            <person name="Nagy L.G."/>
            <person name="Martin F."/>
            <person name="Kauserud H."/>
        </authorList>
    </citation>
    <scope>NUCLEOTIDE SEQUENCE</scope>
    <source>
        <strain evidence="2">9284</strain>
    </source>
</reference>
<gene>
    <name evidence="2" type="ORF">FB45DRAFT_762049</name>
</gene>
<evidence type="ECO:0000313" key="2">
    <source>
        <dbReference type="EMBL" id="KAJ7609683.1"/>
    </source>
</evidence>
<proteinExistence type="predicted"/>
<dbReference type="EMBL" id="JARKIF010000038">
    <property type="protein sequence ID" value="KAJ7609683.1"/>
    <property type="molecule type" value="Genomic_DNA"/>
</dbReference>
<keyword evidence="3" id="KW-1185">Reference proteome</keyword>
<feature type="non-terminal residue" evidence="2">
    <location>
        <position position="327"/>
    </location>
</feature>
<name>A0AAD7FBU0_9AGAR</name>
<evidence type="ECO:0000313" key="3">
    <source>
        <dbReference type="Proteomes" id="UP001221142"/>
    </source>
</evidence>
<dbReference type="Proteomes" id="UP001221142">
    <property type="component" value="Unassembled WGS sequence"/>
</dbReference>
<sequence length="327" mass="37144">NHMESNILKGLRDLKTQTELAAVSIYSVCVSWPYMRYARGGGSDRGGIINLLDTVDMHRSLEPFCQKLADSPELLLNASTLDSDLTLDGRPLMNTFVFTKIRQRASELPRLKDAIRAMFSGGVKGWDIFTEEFKEDGPIDQLTAEEKEDMEINGTNDRNEGILAFTRKQKSRCPSGTIAFFEARAMYRQNETEDFISAHANSDEMILYAMREARKRDSDGSNKQFRVDEANLLIQKAQENKALQEKRLQEAAERRAELLATPVIMETPKLNMLTLAQLTAQMRIHWRIFEDPVLTAIPNKNMLKLKADMLTAVKAAVGRHKKRYVSP</sequence>